<evidence type="ECO:0000256" key="2">
    <source>
        <dbReference type="ARBA" id="ARBA00022980"/>
    </source>
</evidence>
<sequence>MLARNFSKALVGRCSSHIHLSEVENFLIKGKFKEFKLRRLQSKELLFIFKHEDDYLRWFSRMRWNIRGSIITICKWTPEHEPTADSPLFPIWVELRNFPIHLNDHKTIFSIASVLGKPIKLDSKSVIGVTPDIIRVCVERDMSIPFPPHIHLRLGAKDLWLPCKFENPPHYCTFCSRFGHNIQACRKKMPENLPGNAPTKEVGHIGADALKNIQHDWKMVSSKRHSKSGKTALMGPSSNHYGVLGPFRYKPIQQQRQDKRNQGKGPESISGLTNTHVQLGEPSKSSKHVGWEDLMPTVEDVTEENISCSPLIPSKSHSRKSILQQAQADLPYDLSFLQVHKPHYCMDIIPYNPFQEDSYPLGVFPQTVELPKLGSKDDCWINDQLQTNWETKSNSSSLLEEPVPYLCHSDGGNDDKPFITSAPIPFELDVDFPQVTSCLFTLQMDNSPILISGVYGAHTVLARKDLWDQLTAMCPSNKRWIVGGDFNAITSPHESKGTCPPNQPSMEDFNSCILNCKLINLDPIGSTFTWSGVRSQGRTWRRLDKVLIHLDLLAFFQDVELHHLAKTNSDHKPILLHCNDQIPNTIKPFRFLNNWTLHENFLNTVKLAWANSPTIGGMRGLLHKLKAVKQALKKWNTETFGNIHSRLREAEARATQSQKAFEDVPNEANRTAAQRDNAALILATNMEVEYWRQKAQIRWLDKGDSNTKLFQAFAKGKRKKLQISHIIDGNGKGLNNMEEIKQEAIKHFQNQFQAPAPHIPDLENILTFIPSLISSEDNMMLTAIPDLAEVKATVWDLDPDSTSGPDGFNGTFFRACWNIIYQDVLTASQEFFLSLPIPKGYGSTLITLIPKKDDPKRFDDFRLISLSTFLSKINTKLLANRIKKLLPKLISPEQGAFQKGKTIDDHILLAQEAIHGLDRKVFGGNLIIKIDMAKAFDCMNWSFLEGTLRAFGFTHDAINLLMANLRSTFISILINGEPHGFFSMTRGVKQGDPLSPLLFIVGFEAFFRFLNHSMDNNTIKRFNMGSVKMPSHLIYADDLMIFTKGDILNLLKLNHILKVFMQASGQQINFSKSRFYTPKSTTADQHAKMEKALSMKCGSLPFTYLGAILRRGILKKEDCDSILNHIYKHLYSWYSRTLNQMGRLILIKHVLSSIPLHLIAVHSLPRSIIKTIHSLMANFLWGQKNGKAKYHWRNWNFICQNQNAGGLGIRDLLHIEKAYSIKLWWKAQHDQSLWAKLVRAKYMKNGCIKERLPDSPTWKRICRIHSLGAPHMQWNNGQAIWDNGQFSLKQAFRATGEELPALLSTKFIWHKAQIPKLRFFQWKIFNNCLPFPTNLRRPSVRHHHISFGSSSSASITAARFVQVRRVEMSRGSTGVVKGGKKKGVTFIIDCSKPVEDKIMDIASLEKFLQERIKVGGKPGALGDSVTVTREKTKITVTSDSNFSKRYLKYLTKKYLKKNSVRDWLRVISSNKDKSVYELRYFNIAENETEDED</sequence>
<dbReference type="GO" id="GO:0005840">
    <property type="term" value="C:ribosome"/>
    <property type="evidence" value="ECO:0007669"/>
    <property type="project" value="UniProtKB-KW"/>
</dbReference>
<dbReference type="CDD" id="cd01650">
    <property type="entry name" value="RT_nLTR_like"/>
    <property type="match status" value="1"/>
</dbReference>
<gene>
    <name evidence="8" type="ORF">CCAM_LOCUS30537</name>
</gene>
<dbReference type="GO" id="GO:1990904">
    <property type="term" value="C:ribonucleoprotein complex"/>
    <property type="evidence" value="ECO:0007669"/>
    <property type="project" value="UniProtKB-KW"/>
</dbReference>
<dbReference type="InterPro" id="IPR002671">
    <property type="entry name" value="Ribosomal_eL22"/>
</dbReference>
<comment type="similarity">
    <text evidence="1">Belongs to the eukaryotic ribosomal protein eL22 family.</text>
</comment>
<evidence type="ECO:0000313" key="8">
    <source>
        <dbReference type="EMBL" id="VFQ88761.1"/>
    </source>
</evidence>
<dbReference type="FunFam" id="3.30.1360.210:FF:000002">
    <property type="entry name" value="60S ribosomal protein L22-2"/>
    <property type="match status" value="1"/>
</dbReference>
<dbReference type="PANTHER" id="PTHR10064:SF0">
    <property type="entry name" value="FI24544P1-RELATED"/>
    <property type="match status" value="1"/>
</dbReference>
<proteinExistence type="inferred from homology"/>
<dbReference type="Pfam" id="PF01776">
    <property type="entry name" value="Ribosomal_L22e"/>
    <property type="match status" value="1"/>
</dbReference>
<protein>
    <recommendedName>
        <fullName evidence="4">Large ribosomal subunit protein eL22</fullName>
    </recommendedName>
    <alternativeName>
        <fullName evidence="5">60S ribosomal protein L22</fullName>
    </alternativeName>
</protein>
<evidence type="ECO:0000256" key="4">
    <source>
        <dbReference type="ARBA" id="ARBA00040613"/>
    </source>
</evidence>
<accession>A0A484MID6</accession>
<evidence type="ECO:0000313" key="9">
    <source>
        <dbReference type="Proteomes" id="UP000595140"/>
    </source>
</evidence>
<dbReference type="InterPro" id="IPR000477">
    <property type="entry name" value="RT_dom"/>
</dbReference>
<dbReference type="Pfam" id="PF00078">
    <property type="entry name" value="RVT_1"/>
    <property type="match status" value="1"/>
</dbReference>
<dbReference type="InterPro" id="IPR036691">
    <property type="entry name" value="Endo/exonu/phosph_ase_sf"/>
</dbReference>
<evidence type="ECO:0000256" key="5">
    <source>
        <dbReference type="ARBA" id="ARBA00041214"/>
    </source>
</evidence>
<dbReference type="GO" id="GO:0003735">
    <property type="term" value="F:structural constituent of ribosome"/>
    <property type="evidence" value="ECO:0007669"/>
    <property type="project" value="InterPro"/>
</dbReference>
<organism evidence="8 9">
    <name type="scientific">Cuscuta campestris</name>
    <dbReference type="NCBI Taxonomy" id="132261"/>
    <lineage>
        <taxon>Eukaryota</taxon>
        <taxon>Viridiplantae</taxon>
        <taxon>Streptophyta</taxon>
        <taxon>Embryophyta</taxon>
        <taxon>Tracheophyta</taxon>
        <taxon>Spermatophyta</taxon>
        <taxon>Magnoliopsida</taxon>
        <taxon>eudicotyledons</taxon>
        <taxon>Gunneridae</taxon>
        <taxon>Pentapetalae</taxon>
        <taxon>asterids</taxon>
        <taxon>lamiids</taxon>
        <taxon>Solanales</taxon>
        <taxon>Convolvulaceae</taxon>
        <taxon>Cuscuteae</taxon>
        <taxon>Cuscuta</taxon>
        <taxon>Cuscuta subgen. Grammica</taxon>
        <taxon>Cuscuta sect. Cleistogrammica</taxon>
    </lineage>
</organism>
<keyword evidence="2" id="KW-0689">Ribosomal protein</keyword>
<dbReference type="PROSITE" id="PS50878">
    <property type="entry name" value="RT_POL"/>
    <property type="match status" value="1"/>
</dbReference>
<dbReference type="EMBL" id="OOIL02003658">
    <property type="protein sequence ID" value="VFQ88761.1"/>
    <property type="molecule type" value="Genomic_DNA"/>
</dbReference>
<evidence type="ECO:0000259" key="7">
    <source>
        <dbReference type="PROSITE" id="PS50878"/>
    </source>
</evidence>
<evidence type="ECO:0000256" key="6">
    <source>
        <dbReference type="SAM" id="MobiDB-lite"/>
    </source>
</evidence>
<dbReference type="Proteomes" id="UP000595140">
    <property type="component" value="Unassembled WGS sequence"/>
</dbReference>
<keyword evidence="9" id="KW-1185">Reference proteome</keyword>
<feature type="region of interest" description="Disordered" evidence="6">
    <location>
        <begin position="254"/>
        <end position="288"/>
    </location>
</feature>
<dbReference type="SUPFAM" id="SSF56672">
    <property type="entry name" value="DNA/RNA polymerases"/>
    <property type="match status" value="1"/>
</dbReference>
<dbReference type="PANTHER" id="PTHR10064">
    <property type="entry name" value="60S RIBOSOMAL PROTEIN L22"/>
    <property type="match status" value="1"/>
</dbReference>
<dbReference type="GO" id="GO:0002181">
    <property type="term" value="P:cytoplasmic translation"/>
    <property type="evidence" value="ECO:0007669"/>
    <property type="project" value="TreeGrafter"/>
</dbReference>
<dbReference type="Gene3D" id="3.60.10.10">
    <property type="entry name" value="Endonuclease/exonuclease/phosphatase"/>
    <property type="match status" value="1"/>
</dbReference>
<dbReference type="GO" id="GO:0003723">
    <property type="term" value="F:RNA binding"/>
    <property type="evidence" value="ECO:0007669"/>
    <property type="project" value="TreeGrafter"/>
</dbReference>
<evidence type="ECO:0000256" key="1">
    <source>
        <dbReference type="ARBA" id="ARBA00007817"/>
    </source>
</evidence>
<dbReference type="Gene3D" id="3.30.1360.210">
    <property type="match status" value="1"/>
</dbReference>
<reference evidence="8 9" key="1">
    <citation type="submission" date="2018-04" db="EMBL/GenBank/DDBJ databases">
        <authorList>
            <person name="Vogel A."/>
        </authorList>
    </citation>
    <scope>NUCLEOTIDE SEQUENCE [LARGE SCALE GENOMIC DNA]</scope>
</reference>
<dbReference type="SUPFAM" id="SSF56219">
    <property type="entry name" value="DNase I-like"/>
    <property type="match status" value="1"/>
</dbReference>
<evidence type="ECO:0000256" key="3">
    <source>
        <dbReference type="ARBA" id="ARBA00023274"/>
    </source>
</evidence>
<dbReference type="OrthoDB" id="10259820at2759"/>
<name>A0A484MID6_9ASTE</name>
<keyword evidence="3" id="KW-0687">Ribonucleoprotein</keyword>
<dbReference type="InterPro" id="IPR043502">
    <property type="entry name" value="DNA/RNA_pol_sf"/>
</dbReference>
<dbReference type="InterPro" id="IPR038526">
    <property type="entry name" value="Ribosomal_eL22_sf"/>
</dbReference>
<feature type="domain" description="Reverse transcriptase" evidence="7">
    <location>
        <begin position="830"/>
        <end position="1109"/>
    </location>
</feature>